<dbReference type="RefSeq" id="WP_170147094.1">
    <property type="nucleotide sequence ID" value="NZ_JAHBRY010000002.1"/>
</dbReference>
<dbReference type="Pfam" id="PF13561">
    <property type="entry name" value="adh_short_C2"/>
    <property type="match status" value="1"/>
</dbReference>
<dbReference type="InterPro" id="IPR020904">
    <property type="entry name" value="Sc_DH/Rdtase_CS"/>
</dbReference>
<keyword evidence="2" id="KW-0560">Oxidoreductase</keyword>
<dbReference type="InterPro" id="IPR057326">
    <property type="entry name" value="KR_dom"/>
</dbReference>
<dbReference type="FunFam" id="3.40.50.720:FF:000084">
    <property type="entry name" value="Short-chain dehydrogenase reductase"/>
    <property type="match status" value="1"/>
</dbReference>
<dbReference type="InterPro" id="IPR002347">
    <property type="entry name" value="SDR_fam"/>
</dbReference>
<dbReference type="Gene3D" id="3.40.50.720">
    <property type="entry name" value="NAD(P)-binding Rossmann-like Domain"/>
    <property type="match status" value="1"/>
</dbReference>
<comment type="caution">
    <text evidence="4">The sequence shown here is derived from an EMBL/GenBank/DDBJ whole genome shotgun (WGS) entry which is preliminary data.</text>
</comment>
<accession>A0A2V3UF89</accession>
<sequence length="254" mass="25733">MTSNTSLASRRLLVTGAGSGIGLAFLRLALADGAHCVALVRDQAEGDRLVREDGLAGLAAENVIAADLTDFARSADCVQRAATRLGGLDGLVSCAGIFDHRPGLETDVADWQRVLDINLTAGFTLARDCALAMGAGAPNAITFVSSQIGIVGHPRAAAYAASKAGLNGLTKALALELAPRGIRVNAVAPGPITTPMTAVARADAARAEKLTASIPLGRFGEADEVAEALRFLTSAGASFVTGQILCVDGGVTAA</sequence>
<dbReference type="PANTHER" id="PTHR42760">
    <property type="entry name" value="SHORT-CHAIN DEHYDROGENASES/REDUCTASES FAMILY MEMBER"/>
    <property type="match status" value="1"/>
</dbReference>
<dbReference type="PRINTS" id="PR00081">
    <property type="entry name" value="GDHRDH"/>
</dbReference>
<dbReference type="PROSITE" id="PS00061">
    <property type="entry name" value="ADH_SHORT"/>
    <property type="match status" value="1"/>
</dbReference>
<evidence type="ECO:0000313" key="4">
    <source>
        <dbReference type="EMBL" id="PXW63401.1"/>
    </source>
</evidence>
<dbReference type="CDD" id="cd05233">
    <property type="entry name" value="SDR_c"/>
    <property type="match status" value="1"/>
</dbReference>
<comment type="similarity">
    <text evidence="1">Belongs to the short-chain dehydrogenases/reductases (SDR) family.</text>
</comment>
<evidence type="ECO:0000259" key="3">
    <source>
        <dbReference type="SMART" id="SM00822"/>
    </source>
</evidence>
<dbReference type="Proteomes" id="UP000248021">
    <property type="component" value="Unassembled WGS sequence"/>
</dbReference>
<proteinExistence type="inferred from homology"/>
<dbReference type="GO" id="GO:0016616">
    <property type="term" value="F:oxidoreductase activity, acting on the CH-OH group of donors, NAD or NADP as acceptor"/>
    <property type="evidence" value="ECO:0007669"/>
    <property type="project" value="TreeGrafter"/>
</dbReference>
<organism evidence="4 5">
    <name type="scientific">Chelatococcus asaccharovorans</name>
    <dbReference type="NCBI Taxonomy" id="28210"/>
    <lineage>
        <taxon>Bacteria</taxon>
        <taxon>Pseudomonadati</taxon>
        <taxon>Pseudomonadota</taxon>
        <taxon>Alphaproteobacteria</taxon>
        <taxon>Hyphomicrobiales</taxon>
        <taxon>Chelatococcaceae</taxon>
        <taxon>Chelatococcus</taxon>
    </lineage>
</organism>
<dbReference type="SMART" id="SM00822">
    <property type="entry name" value="PKS_KR"/>
    <property type="match status" value="1"/>
</dbReference>
<keyword evidence="5" id="KW-1185">Reference proteome</keyword>
<dbReference type="PRINTS" id="PR00080">
    <property type="entry name" value="SDRFAMILY"/>
</dbReference>
<feature type="domain" description="Ketoreductase" evidence="3">
    <location>
        <begin position="10"/>
        <end position="190"/>
    </location>
</feature>
<dbReference type="InterPro" id="IPR036291">
    <property type="entry name" value="NAD(P)-bd_dom_sf"/>
</dbReference>
<evidence type="ECO:0000256" key="1">
    <source>
        <dbReference type="ARBA" id="ARBA00006484"/>
    </source>
</evidence>
<name>A0A2V3UF89_9HYPH</name>
<gene>
    <name evidence="4" type="ORF">C7450_102317</name>
</gene>
<dbReference type="PANTHER" id="PTHR42760:SF133">
    <property type="entry name" value="3-OXOACYL-[ACYL-CARRIER-PROTEIN] REDUCTASE"/>
    <property type="match status" value="1"/>
</dbReference>
<reference evidence="4 5" key="1">
    <citation type="submission" date="2018-05" db="EMBL/GenBank/DDBJ databases">
        <title>Genomic Encyclopedia of Type Strains, Phase IV (KMG-IV): sequencing the most valuable type-strain genomes for metagenomic binning, comparative biology and taxonomic classification.</title>
        <authorList>
            <person name="Goeker M."/>
        </authorList>
    </citation>
    <scope>NUCLEOTIDE SEQUENCE [LARGE SCALE GENOMIC DNA]</scope>
    <source>
        <strain evidence="4 5">DSM 6462</strain>
    </source>
</reference>
<dbReference type="EMBL" id="QJJK01000002">
    <property type="protein sequence ID" value="PXW63401.1"/>
    <property type="molecule type" value="Genomic_DNA"/>
</dbReference>
<evidence type="ECO:0000256" key="2">
    <source>
        <dbReference type="ARBA" id="ARBA00023002"/>
    </source>
</evidence>
<evidence type="ECO:0000313" key="5">
    <source>
        <dbReference type="Proteomes" id="UP000248021"/>
    </source>
</evidence>
<dbReference type="AlphaFoldDB" id="A0A2V3UF89"/>
<protein>
    <submittedName>
        <fullName evidence="4">NAD(P)-dependent dehydrogenase (Short-subunit alcohol dehydrogenase family)</fullName>
    </submittedName>
</protein>
<dbReference type="SUPFAM" id="SSF51735">
    <property type="entry name" value="NAD(P)-binding Rossmann-fold domains"/>
    <property type="match status" value="1"/>
</dbReference>